<dbReference type="InterPro" id="IPR001683">
    <property type="entry name" value="PX_dom"/>
</dbReference>
<dbReference type="EMBL" id="LZPO01075879">
    <property type="protein sequence ID" value="OBS68687.1"/>
    <property type="molecule type" value="Genomic_DNA"/>
</dbReference>
<dbReference type="InterPro" id="IPR015404">
    <property type="entry name" value="Vps5_C"/>
</dbReference>
<dbReference type="InterPro" id="IPR041898">
    <property type="entry name" value="MAGE_WH1"/>
</dbReference>
<dbReference type="InterPro" id="IPR036871">
    <property type="entry name" value="PX_dom_sf"/>
</dbReference>
<dbReference type="GO" id="GO:0005829">
    <property type="term" value="C:cytosol"/>
    <property type="evidence" value="ECO:0007669"/>
    <property type="project" value="GOC"/>
</dbReference>
<dbReference type="SUPFAM" id="SSF64268">
    <property type="entry name" value="PX domain"/>
    <property type="match status" value="1"/>
</dbReference>
<dbReference type="FunFam" id="3.30.1520.10:FF:000001">
    <property type="entry name" value="Sorting nexin"/>
    <property type="match status" value="1"/>
</dbReference>
<dbReference type="Pfam" id="PF01454">
    <property type="entry name" value="MAGE"/>
    <property type="match status" value="1"/>
</dbReference>
<dbReference type="PROSITE" id="PS50838">
    <property type="entry name" value="MAGE"/>
    <property type="match status" value="1"/>
</dbReference>
<dbReference type="Gene3D" id="1.20.1270.60">
    <property type="entry name" value="Arfaptin homology (AH) domain/BAR domain"/>
    <property type="match status" value="1"/>
</dbReference>
<dbReference type="Gene3D" id="3.30.1520.10">
    <property type="entry name" value="Phox-like domain"/>
    <property type="match status" value="1"/>
</dbReference>
<evidence type="ECO:0000256" key="1">
    <source>
        <dbReference type="ARBA" id="ARBA00010883"/>
    </source>
</evidence>
<dbReference type="PANTHER" id="PTHR45850:SF3">
    <property type="entry name" value="SORTING NEXIN-32"/>
    <property type="match status" value="1"/>
</dbReference>
<dbReference type="Gene3D" id="1.10.10.1210">
    <property type="entry name" value="MAGE homology domain, winged helix WH2 motif"/>
    <property type="match status" value="1"/>
</dbReference>
<dbReference type="SMART" id="SM01373">
    <property type="entry name" value="MAGE"/>
    <property type="match status" value="1"/>
</dbReference>
<dbReference type="FunFam" id="1.10.10.1210:FF:000001">
    <property type="entry name" value="melanoma-associated antigen D1"/>
    <property type="match status" value="1"/>
</dbReference>
<gene>
    <name evidence="6" type="ORF">A6R68_02759</name>
</gene>
<accession>A0A1A6GTM9</accession>
<dbReference type="Proteomes" id="UP000092124">
    <property type="component" value="Unassembled WGS sequence"/>
</dbReference>
<evidence type="ECO:0000259" key="4">
    <source>
        <dbReference type="PROSITE" id="PS50195"/>
    </source>
</evidence>
<dbReference type="InterPro" id="IPR002190">
    <property type="entry name" value="MHD_dom"/>
</dbReference>
<organism evidence="6 7">
    <name type="scientific">Neotoma lepida</name>
    <name type="common">Desert woodrat</name>
    <dbReference type="NCBI Taxonomy" id="56216"/>
    <lineage>
        <taxon>Eukaryota</taxon>
        <taxon>Metazoa</taxon>
        <taxon>Chordata</taxon>
        <taxon>Craniata</taxon>
        <taxon>Vertebrata</taxon>
        <taxon>Euteleostomi</taxon>
        <taxon>Mammalia</taxon>
        <taxon>Eutheria</taxon>
        <taxon>Euarchontoglires</taxon>
        <taxon>Glires</taxon>
        <taxon>Rodentia</taxon>
        <taxon>Myomorpha</taxon>
        <taxon>Muroidea</taxon>
        <taxon>Cricetidae</taxon>
        <taxon>Neotominae</taxon>
        <taxon>Neotoma</taxon>
    </lineage>
</organism>
<dbReference type="InterPro" id="IPR027267">
    <property type="entry name" value="AH/BAR_dom_sf"/>
</dbReference>
<comment type="similarity">
    <text evidence="1">Belongs to the sorting nexin family.</text>
</comment>
<dbReference type="GO" id="GO:0035091">
    <property type="term" value="F:phosphatidylinositol binding"/>
    <property type="evidence" value="ECO:0007669"/>
    <property type="project" value="InterPro"/>
</dbReference>
<feature type="domain" description="PX" evidence="4">
    <location>
        <begin position="243"/>
        <end position="390"/>
    </location>
</feature>
<dbReference type="FunFam" id="1.20.1270.60:FF:000008">
    <property type="entry name" value="Sorting nexin"/>
    <property type="match status" value="1"/>
</dbReference>
<dbReference type="STRING" id="56216.A0A1A6GTM9"/>
<comment type="caution">
    <text evidence="6">The sequence shown here is derived from an EMBL/GenBank/DDBJ whole genome shotgun (WGS) entry which is preliminary data.</text>
</comment>
<proteinExistence type="inferred from homology"/>
<keyword evidence="3" id="KW-0653">Protein transport</keyword>
<dbReference type="Gene3D" id="1.10.10.1200">
    <property type="entry name" value="MAGE homology domain, winged helix WH1 motif"/>
    <property type="match status" value="1"/>
</dbReference>
<keyword evidence="2" id="KW-0813">Transport</keyword>
<dbReference type="GO" id="GO:0042147">
    <property type="term" value="P:retrograde transport, endosome to Golgi"/>
    <property type="evidence" value="ECO:0007669"/>
    <property type="project" value="TreeGrafter"/>
</dbReference>
<evidence type="ECO:0000313" key="7">
    <source>
        <dbReference type="Proteomes" id="UP000092124"/>
    </source>
</evidence>
<dbReference type="OrthoDB" id="9976382at2759"/>
<dbReference type="PROSITE" id="PS50195">
    <property type="entry name" value="PX"/>
    <property type="match status" value="1"/>
</dbReference>
<dbReference type="CDD" id="cd07621">
    <property type="entry name" value="BAR_SNX5_6"/>
    <property type="match status" value="1"/>
</dbReference>
<feature type="domain" description="MAGE" evidence="5">
    <location>
        <begin position="28"/>
        <end position="228"/>
    </location>
</feature>
<dbReference type="CDD" id="cd06892">
    <property type="entry name" value="PX_SNX5_like"/>
    <property type="match status" value="1"/>
</dbReference>
<name>A0A1A6GTM9_NEOLE</name>
<evidence type="ECO:0000259" key="5">
    <source>
        <dbReference type="PROSITE" id="PS50838"/>
    </source>
</evidence>
<protein>
    <recommendedName>
        <fullName evidence="8">Sorting nexin</fullName>
    </recommendedName>
</protein>
<keyword evidence="7" id="KW-1185">Reference proteome</keyword>
<evidence type="ECO:0000256" key="2">
    <source>
        <dbReference type="ARBA" id="ARBA00022448"/>
    </source>
</evidence>
<reference evidence="6 7" key="1">
    <citation type="submission" date="2016-06" db="EMBL/GenBank/DDBJ databases">
        <title>The Draft Genome Sequence and Annotation of the Desert Woodrat Neotoma lepida.</title>
        <authorList>
            <person name="Campbell M."/>
            <person name="Oakeson K.F."/>
            <person name="Yandell M."/>
            <person name="Halpert J.R."/>
            <person name="Dearing D."/>
        </authorList>
    </citation>
    <scope>NUCLEOTIDE SEQUENCE [LARGE SCALE GENOMIC DNA]</scope>
    <source>
        <strain evidence="6">417</strain>
        <tissue evidence="6">Liver</tissue>
    </source>
</reference>
<dbReference type="PANTHER" id="PTHR45850">
    <property type="entry name" value="SORTING NEXIN FAMILY MEMBER"/>
    <property type="match status" value="1"/>
</dbReference>
<dbReference type="GO" id="GO:0005768">
    <property type="term" value="C:endosome"/>
    <property type="evidence" value="ECO:0007669"/>
    <property type="project" value="TreeGrafter"/>
</dbReference>
<dbReference type="Pfam" id="PF09325">
    <property type="entry name" value="Vps5"/>
    <property type="match status" value="1"/>
</dbReference>
<dbReference type="AlphaFoldDB" id="A0A1A6GTM9"/>
<dbReference type="GO" id="GO:0015031">
    <property type="term" value="P:protein transport"/>
    <property type="evidence" value="ECO:0007669"/>
    <property type="project" value="UniProtKB-KW"/>
</dbReference>
<evidence type="ECO:0008006" key="8">
    <source>
        <dbReference type="Google" id="ProtNLM"/>
    </source>
</evidence>
<evidence type="ECO:0000256" key="3">
    <source>
        <dbReference type="ARBA" id="ARBA00022927"/>
    </source>
</evidence>
<dbReference type="InterPro" id="IPR041899">
    <property type="entry name" value="MAGE_WH2"/>
</dbReference>
<sequence>MDTAGALSTSSSLAQATPALELWTQKQLELKVAELVQFLLIKDQRKIPIKRRGILKHVIRDYKDIFPDLLKLAAEQLHYVFGYKLVELEPKSNSYILINTLEPVEEDAELRGDQGTPTTGLLMIILGLIFMNGHSIPETEVWYFLRRLGVYPTKKHSVFGDPKKLITEDFVRQRYLESRRIPHTEPADCELQWGPRANLETSKMKVLKFVAKVHNQDPKDWPTQYCEALADEPSRPSSMPVDLQGDSSLQVEISDAVSERDKVKFTVQTKSGLPQFAQPEFSVVRQHEEFIWLHDTYVENEEYAGLIIPPAPPKPDFEASREKLQKLGEGDSSITREEFAKMKQELEAEYLAIFKKTVAMHEVFLQRLAAHPTLRQDHNFSVFLEYSQDLSVREKNRKEVLGGFLRSIVRSADEVLITGISGLKEVDDFFEHERTFLVEYHTRIRDTCQRADRVMHSHKCLADDYIPISAALSSLGTREVSQLKSLTFLTQKLEGRVASDEDLKLSDMLRYYMRDSQAAKELLYRRLRALADYENANKALDKARTRNREVRPAESHQQLCCQRFERLSDSAKQELMNFKSRRVSSFRKNLIELAELELKHAKASTLLLRNTLVALKGEP</sequence>
<evidence type="ECO:0000313" key="6">
    <source>
        <dbReference type="EMBL" id="OBS68687.1"/>
    </source>
</evidence>
<dbReference type="Pfam" id="PF00787">
    <property type="entry name" value="PX"/>
    <property type="match status" value="1"/>
</dbReference>